<dbReference type="AlphaFoldDB" id="A0A7Y8CJB2"/>
<dbReference type="Gene3D" id="2.30.140.50">
    <property type="entry name" value="Protein of unknown function DUF2790"/>
    <property type="match status" value="1"/>
</dbReference>
<dbReference type="RefSeq" id="WP_177056805.1">
    <property type="nucleotide sequence ID" value="NZ_JACAPB010000001.1"/>
</dbReference>
<reference evidence="2 3" key="1">
    <citation type="submission" date="2020-04" db="EMBL/GenBank/DDBJ databases">
        <title>Molecular characterization of pseudomonads from Agaricus bisporus reveal novel blotch 2 pathogens in Western Europe.</title>
        <authorList>
            <person name="Taparia T."/>
            <person name="Krijger M."/>
            <person name="Haynes E."/>
            <person name="Elpinstone J.G."/>
            <person name="Noble R."/>
            <person name="Van Der Wolf J."/>
        </authorList>
    </citation>
    <scope>NUCLEOTIDE SEQUENCE [LARGE SCALE GENOMIC DNA]</scope>
    <source>
        <strain evidence="2 3">IPO3737</strain>
    </source>
</reference>
<comment type="caution">
    <text evidence="2">The sequence shown here is derived from an EMBL/GenBank/DDBJ whole genome shotgun (WGS) entry which is preliminary data.</text>
</comment>
<evidence type="ECO:0000313" key="3">
    <source>
        <dbReference type="Proteomes" id="UP000520592"/>
    </source>
</evidence>
<evidence type="ECO:0000256" key="1">
    <source>
        <dbReference type="SAM" id="SignalP"/>
    </source>
</evidence>
<feature type="chain" id="PRO_5031170282" evidence="1">
    <location>
        <begin position="24"/>
        <end position="88"/>
    </location>
</feature>
<accession>A0A7Y8CJB2</accession>
<dbReference type="EMBL" id="JACAQD010000011">
    <property type="protein sequence ID" value="NWC32856.1"/>
    <property type="molecule type" value="Genomic_DNA"/>
</dbReference>
<dbReference type="Pfam" id="PF10976">
    <property type="entry name" value="DUF2790"/>
    <property type="match status" value="1"/>
</dbReference>
<protein>
    <submittedName>
        <fullName evidence="2">DUF2790 domain-containing protein</fullName>
    </submittedName>
</protein>
<keyword evidence="1" id="KW-0732">Signal</keyword>
<dbReference type="InterPro" id="IPR021245">
    <property type="entry name" value="DUF2790"/>
</dbReference>
<gene>
    <name evidence="2" type="ORF">HX876_10650</name>
</gene>
<name>A0A7Y8CJB2_9PSED</name>
<organism evidence="2 3">
    <name type="scientific">Pseudomonas gingeri</name>
    <dbReference type="NCBI Taxonomy" id="117681"/>
    <lineage>
        <taxon>Bacteria</taxon>
        <taxon>Pseudomonadati</taxon>
        <taxon>Pseudomonadota</taxon>
        <taxon>Gammaproteobacteria</taxon>
        <taxon>Pseudomonadales</taxon>
        <taxon>Pseudomonadaceae</taxon>
        <taxon>Pseudomonas</taxon>
    </lineage>
</organism>
<proteinExistence type="predicted"/>
<feature type="signal peptide" evidence="1">
    <location>
        <begin position="1"/>
        <end position="23"/>
    </location>
</feature>
<dbReference type="Proteomes" id="UP000520592">
    <property type="component" value="Unassembled WGS sequence"/>
</dbReference>
<sequence>MKLRTLLMTSALALTAVAGMAQADTNATPQAVPYHYGMPLNIDKLISMTEQPTSTCKVINADMKFVDKAGKIEDVTYRKMSEACDFNN</sequence>
<evidence type="ECO:0000313" key="2">
    <source>
        <dbReference type="EMBL" id="NWC32856.1"/>
    </source>
</evidence>